<feature type="signal peptide" evidence="3">
    <location>
        <begin position="1"/>
        <end position="35"/>
    </location>
</feature>
<dbReference type="Gene3D" id="1.10.1240.20">
    <property type="entry name" value="Lytic transglycosylase, superhelical linker domain"/>
    <property type="match status" value="1"/>
</dbReference>
<comment type="similarity">
    <text evidence="1">Belongs to the transglycosylase Slt family.</text>
</comment>
<feature type="domain" description="Transglycosylase SLT" evidence="4">
    <location>
        <begin position="488"/>
        <end position="601"/>
    </location>
</feature>
<feature type="chain" id="PRO_5030662185" evidence="3">
    <location>
        <begin position="36"/>
        <end position="661"/>
    </location>
</feature>
<evidence type="ECO:0000313" key="6">
    <source>
        <dbReference type="EMBL" id="KAF1685175.1"/>
    </source>
</evidence>
<evidence type="ECO:0000256" key="1">
    <source>
        <dbReference type="ARBA" id="ARBA00007734"/>
    </source>
</evidence>
<reference evidence="6 7" key="1">
    <citation type="submission" date="2017-10" db="EMBL/GenBank/DDBJ databases">
        <title>Whole genome sequencing of Pseudoxanthomonas broegbernensis DSM 12573(T).</title>
        <authorList>
            <person name="Kumar S."/>
            <person name="Bansal K."/>
            <person name="Kaur A."/>
            <person name="Patil P."/>
            <person name="Sharma S."/>
            <person name="Patil P.B."/>
        </authorList>
    </citation>
    <scope>NUCLEOTIDE SEQUENCE [LARGE SCALE GENOMIC DNA]</scope>
    <source>
        <strain evidence="6 7">DSM 12573</strain>
    </source>
</reference>
<comment type="caution">
    <text evidence="6">The sequence shown here is derived from an EMBL/GenBank/DDBJ whole genome shotgun (WGS) entry which is preliminary data.</text>
</comment>
<dbReference type="Gene3D" id="1.25.20.10">
    <property type="entry name" value="Bacterial muramidases"/>
    <property type="match status" value="1"/>
</dbReference>
<dbReference type="Proteomes" id="UP000462066">
    <property type="component" value="Unassembled WGS sequence"/>
</dbReference>
<dbReference type="InterPro" id="IPR008258">
    <property type="entry name" value="Transglycosylase_SLT_dom_1"/>
</dbReference>
<dbReference type="InterPro" id="IPR037061">
    <property type="entry name" value="Lytic_TGlycoase_superhlx_L_sf"/>
</dbReference>
<dbReference type="RefSeq" id="WP_162311932.1">
    <property type="nucleotide sequence ID" value="NZ_JACHGU010000004.1"/>
</dbReference>
<proteinExistence type="inferred from homology"/>
<dbReference type="SUPFAM" id="SSF53955">
    <property type="entry name" value="Lysozyme-like"/>
    <property type="match status" value="1"/>
</dbReference>
<evidence type="ECO:0000259" key="4">
    <source>
        <dbReference type="Pfam" id="PF01464"/>
    </source>
</evidence>
<feature type="domain" description="Lytic transglycosylase superhelical linker" evidence="5">
    <location>
        <begin position="409"/>
        <end position="466"/>
    </location>
</feature>
<dbReference type="AlphaFoldDB" id="A0A7V8K6F4"/>
<gene>
    <name evidence="6" type="ORF">B1992_12975</name>
</gene>
<dbReference type="SUPFAM" id="SSF48435">
    <property type="entry name" value="Bacterial muramidases"/>
    <property type="match status" value="1"/>
</dbReference>
<evidence type="ECO:0000256" key="2">
    <source>
        <dbReference type="ARBA" id="ARBA00022729"/>
    </source>
</evidence>
<dbReference type="GO" id="GO:0042597">
    <property type="term" value="C:periplasmic space"/>
    <property type="evidence" value="ECO:0007669"/>
    <property type="project" value="InterPro"/>
</dbReference>
<evidence type="ECO:0000256" key="3">
    <source>
        <dbReference type="SAM" id="SignalP"/>
    </source>
</evidence>
<dbReference type="PANTHER" id="PTHR37423:SF5">
    <property type="entry name" value="SOLUBLE LYTIC MUREIN TRANSGLYCOSYLASE"/>
    <property type="match status" value="1"/>
</dbReference>
<dbReference type="GO" id="GO:0004553">
    <property type="term" value="F:hydrolase activity, hydrolyzing O-glycosyl compounds"/>
    <property type="evidence" value="ECO:0007669"/>
    <property type="project" value="InterPro"/>
</dbReference>
<accession>A0A7V8K6F4</accession>
<protein>
    <submittedName>
        <fullName evidence="6">Lytic murein transglycosylase</fullName>
    </submittedName>
</protein>
<dbReference type="InterPro" id="IPR012289">
    <property type="entry name" value="Lytic_TGlycosylase_superhlx_L"/>
</dbReference>
<dbReference type="Pfam" id="PF01464">
    <property type="entry name" value="SLT"/>
    <property type="match status" value="1"/>
</dbReference>
<evidence type="ECO:0000259" key="5">
    <source>
        <dbReference type="Pfam" id="PF14718"/>
    </source>
</evidence>
<dbReference type="CDD" id="cd13401">
    <property type="entry name" value="Slt70-like"/>
    <property type="match status" value="1"/>
</dbReference>
<evidence type="ECO:0000313" key="7">
    <source>
        <dbReference type="Proteomes" id="UP000462066"/>
    </source>
</evidence>
<keyword evidence="2 3" id="KW-0732">Signal</keyword>
<dbReference type="Pfam" id="PF14718">
    <property type="entry name" value="SLT_L"/>
    <property type="match status" value="1"/>
</dbReference>
<dbReference type="InterPro" id="IPR008939">
    <property type="entry name" value="Lytic_TGlycosylase_superhlx_U"/>
</dbReference>
<keyword evidence="7" id="KW-1185">Reference proteome</keyword>
<dbReference type="InterPro" id="IPR023346">
    <property type="entry name" value="Lysozyme-like_dom_sf"/>
</dbReference>
<dbReference type="Gene3D" id="1.10.530.10">
    <property type="match status" value="1"/>
</dbReference>
<dbReference type="EMBL" id="MWIP01000016">
    <property type="protein sequence ID" value="KAF1685175.1"/>
    <property type="molecule type" value="Genomic_DNA"/>
</dbReference>
<name>A0A7V8K6F4_9GAMM</name>
<sequence length="661" mass="71984">MPDSAKLPAPRRAPSLLSLLLAVLLAPAAAAHAQAAGAEADAAMKTAIAAAQRGQLAPAQAEALRGDPRFPWLEFARLSRNLDGADAAQVRAFLQRHDGQAAATALRELWLASLARRQDWSALLADWRPLDDAGLRCARLNALQAQGRADAGWNGEAQALWRSGKSMPDACDPVFAALAARGGLDDALRWQRLDLAVAAGDPAVMRTAARGLPPDALALAQDYAAFVQAPHPRAAQWPRDARSRKVASAGLARLARNDPAGAERQLAQLAPVLGMDESERGPVLYQVALQTVASYLPDSARRLAAVPDSAYDERLYEFRVREALARGDWNGALATLRKLPAAMREDARWRWFEARMLEKTGQAAQAQALLRAAATAPNFHGFLAADRLGLPYALCPWSQAEPPGLRAEVARDPALVRALALYRIDRPGWAVREWNDALARFDDVRRRIAVALAQENGWFDRAVFSLGRQPEEQRLYALRFPLHHDAQIRAAAQRNALDPAWIAAEIRAESIFNPNARSSANARGLMQLLPGTAASVAKRTGLPYAGAESLYDSATNIALGSAYLRQMEDKYGLTYQAIAAYNAGPVPVARWMSQRPGFDPDLWIETITYKETRDYVARVLAFSVIYDWRLNGNALPVSDRLMGRMDGARKGFACPTATATL</sequence>
<organism evidence="6 7">
    <name type="scientific">Pseudoxanthomonas broegbernensis</name>
    <dbReference type="NCBI Taxonomy" id="83619"/>
    <lineage>
        <taxon>Bacteria</taxon>
        <taxon>Pseudomonadati</taxon>
        <taxon>Pseudomonadota</taxon>
        <taxon>Gammaproteobacteria</taxon>
        <taxon>Lysobacterales</taxon>
        <taxon>Lysobacteraceae</taxon>
        <taxon>Pseudoxanthomonas</taxon>
    </lineage>
</organism>
<dbReference type="PANTHER" id="PTHR37423">
    <property type="entry name" value="SOLUBLE LYTIC MUREIN TRANSGLYCOSYLASE-RELATED"/>
    <property type="match status" value="1"/>
</dbReference>